<evidence type="ECO:0000313" key="2">
    <source>
        <dbReference type="Proteomes" id="UP000310263"/>
    </source>
</evidence>
<evidence type="ECO:0000313" key="1">
    <source>
        <dbReference type="EMBL" id="TGY63346.1"/>
    </source>
</evidence>
<dbReference type="Pfam" id="PF04074">
    <property type="entry name" value="DUF386"/>
    <property type="match status" value="1"/>
</dbReference>
<organism evidence="1 2">
    <name type="scientific">Muricaecibacterium torontonense</name>
    <dbReference type="NCBI Taxonomy" id="3032871"/>
    <lineage>
        <taxon>Bacteria</taxon>
        <taxon>Bacillati</taxon>
        <taxon>Actinomycetota</taxon>
        <taxon>Coriobacteriia</taxon>
        <taxon>Coriobacteriales</taxon>
        <taxon>Atopobiaceae</taxon>
        <taxon>Muricaecibacterium</taxon>
    </lineage>
</organism>
<dbReference type="InterPro" id="IPR004375">
    <property type="entry name" value="NanQ/TabA/YiaL"/>
</dbReference>
<dbReference type="GO" id="GO:0005829">
    <property type="term" value="C:cytosol"/>
    <property type="evidence" value="ECO:0007669"/>
    <property type="project" value="TreeGrafter"/>
</dbReference>
<protein>
    <submittedName>
        <fullName evidence="1">DUF386 domain-containing protein</fullName>
    </submittedName>
</protein>
<dbReference type="EMBL" id="SRYE01000001">
    <property type="protein sequence ID" value="TGY63346.1"/>
    <property type="molecule type" value="Genomic_DNA"/>
</dbReference>
<dbReference type="NCBIfam" id="TIGR00022">
    <property type="entry name" value="YhcH/YjgK/YiaL family protein"/>
    <property type="match status" value="1"/>
</dbReference>
<dbReference type="SUPFAM" id="SSF51197">
    <property type="entry name" value="Clavaminate synthase-like"/>
    <property type="match status" value="1"/>
</dbReference>
<dbReference type="AlphaFoldDB" id="A0A4S2F307"/>
<dbReference type="PANTHER" id="PTHR34986">
    <property type="entry name" value="EVOLVED BETA-GALACTOSIDASE SUBUNIT BETA"/>
    <property type="match status" value="1"/>
</dbReference>
<dbReference type="InterPro" id="IPR037012">
    <property type="entry name" value="NanQ/TabA/YiaL_sf"/>
</dbReference>
<comment type="caution">
    <text evidence="1">The sequence shown here is derived from an EMBL/GenBank/DDBJ whole genome shotgun (WGS) entry which is preliminary data.</text>
</comment>
<accession>A0A4S2F307</accession>
<proteinExistence type="predicted"/>
<keyword evidence="2" id="KW-1185">Reference proteome</keyword>
<dbReference type="Proteomes" id="UP000310263">
    <property type="component" value="Unassembled WGS sequence"/>
</dbReference>
<dbReference type="PANTHER" id="PTHR34986:SF1">
    <property type="entry name" value="PROTEIN YIAL"/>
    <property type="match status" value="1"/>
</dbReference>
<reference evidence="1 2" key="1">
    <citation type="submission" date="2019-04" db="EMBL/GenBank/DDBJ databases">
        <title>Microbes associate with the intestines of laboratory mice.</title>
        <authorList>
            <person name="Navarre W."/>
            <person name="Wong E."/>
            <person name="Huang K."/>
            <person name="Tropini C."/>
            <person name="Ng K."/>
            <person name="Yu B."/>
        </authorList>
    </citation>
    <scope>NUCLEOTIDE SEQUENCE [LARGE SCALE GENOMIC DNA]</scope>
    <source>
        <strain evidence="1 2">NM07_P-09</strain>
    </source>
</reference>
<name>A0A4S2F307_9ACTN</name>
<dbReference type="Gene3D" id="2.60.120.370">
    <property type="entry name" value="YhcH/YjgK/YiaL"/>
    <property type="match status" value="1"/>
</dbReference>
<sequence length="367" mass="39942">MDAQRMAKEIEVSLLGDAGLVAAGDVVSGVVGAHPLVVVVVGQEVGPGAQHHVVHRAISHRRLDPVVPKSLGVGYGDGHRLAVVGVHIAQRVAHGGHHVTHVEVGQEVSPQVAVLMTDAQLRGVAGVEDLLGEAGMYVPRRHWGSFFDRHCTHKRVAENRLPQAAGTWARLQLPCELLTFKPPTGSACIIFAIWDETKALLGAQVPGVRHDQRSLMIFAPLDLYGLDPVTSARLDRALDWLRTVDPSTLELGRNDIDGDDIFANVLRFETSPAGSKSYEAHHLYLDVHYVFEGTEVIGITPTKDCLPQGDYNQEDDYCMYDDGSQESWVTLKPGDFCVTPPYDAHKPGCCAEKPEPLYKAVVKVKIG</sequence>
<gene>
    <name evidence="1" type="ORF">E5334_02270</name>
</gene>